<name>A0A8I0T3Y4_9GAMM</name>
<comment type="caution">
    <text evidence="4">The sequence shown here is derived from an EMBL/GenBank/DDBJ whole genome shotgun (WGS) entry which is preliminary data.</text>
</comment>
<dbReference type="PANTHER" id="PTHR44591:SF3">
    <property type="entry name" value="RESPONSE REGULATORY DOMAIN-CONTAINING PROTEIN"/>
    <property type="match status" value="1"/>
</dbReference>
<evidence type="ECO:0000256" key="2">
    <source>
        <dbReference type="PROSITE-ProRule" id="PRU00169"/>
    </source>
</evidence>
<dbReference type="SUPFAM" id="SSF52172">
    <property type="entry name" value="CheY-like"/>
    <property type="match status" value="1"/>
</dbReference>
<dbReference type="Proteomes" id="UP000660708">
    <property type="component" value="Unassembled WGS sequence"/>
</dbReference>
<dbReference type="InterPro" id="IPR001789">
    <property type="entry name" value="Sig_transdc_resp-reg_receiver"/>
</dbReference>
<dbReference type="PANTHER" id="PTHR44591">
    <property type="entry name" value="STRESS RESPONSE REGULATOR PROTEIN 1"/>
    <property type="match status" value="1"/>
</dbReference>
<dbReference type="GO" id="GO:0035438">
    <property type="term" value="F:cyclic-di-GMP binding"/>
    <property type="evidence" value="ECO:0007669"/>
    <property type="project" value="InterPro"/>
</dbReference>
<dbReference type="Pfam" id="PF07238">
    <property type="entry name" value="PilZ"/>
    <property type="match status" value="1"/>
</dbReference>
<dbReference type="AlphaFoldDB" id="A0A8I0T3Y4"/>
<gene>
    <name evidence="4" type="ORF">PPEP_a3682</name>
</gene>
<protein>
    <recommendedName>
        <fullName evidence="3">Response regulatory domain-containing protein</fullName>
    </recommendedName>
</protein>
<sequence length="228" mass="25511">MGSDKVILATNGVHATQILESHPIDIIISDWNMPEMNGEELLYHVRNNHQLKDIPFIMMTSNGGRDFVITAIQNGVSHFVVKPFKAEKLEAAVNKSWNSASKRQSTRHSALPPHKALIYSGRTLINGQITNISRTGMQLQAPYSEALKLFQTTKFDVTFEHDTGLTLLNLAALHGTIVRIEVNDERVKDCLFGVRFDLEAFSETTQVSVDALLDFLDKQAPDEVNNDH</sequence>
<dbReference type="InterPro" id="IPR050595">
    <property type="entry name" value="Bact_response_regulator"/>
</dbReference>
<dbReference type="Gene3D" id="3.40.50.2300">
    <property type="match status" value="1"/>
</dbReference>
<reference evidence="4 5" key="1">
    <citation type="submission" date="2015-06" db="EMBL/GenBank/DDBJ databases">
        <title>Genome sequence of Pseudoalteromonas peptidolytica.</title>
        <authorList>
            <person name="Xie B.-B."/>
            <person name="Rong J.-C."/>
            <person name="Qin Q.-L."/>
            <person name="Zhang Y.-Z."/>
        </authorList>
    </citation>
    <scope>NUCLEOTIDE SEQUENCE [LARGE SCALE GENOMIC DNA]</scope>
    <source>
        <strain evidence="4 5">F12-50-A1</strain>
    </source>
</reference>
<proteinExistence type="predicted"/>
<evidence type="ECO:0000313" key="5">
    <source>
        <dbReference type="Proteomes" id="UP000660708"/>
    </source>
</evidence>
<keyword evidence="5" id="KW-1185">Reference proteome</keyword>
<dbReference type="EMBL" id="AQHF01000021">
    <property type="protein sequence ID" value="MBE0346455.1"/>
    <property type="molecule type" value="Genomic_DNA"/>
</dbReference>
<dbReference type="InterPro" id="IPR011006">
    <property type="entry name" value="CheY-like_superfamily"/>
</dbReference>
<feature type="domain" description="Response regulatory" evidence="3">
    <location>
        <begin position="1"/>
        <end position="97"/>
    </location>
</feature>
<accession>A0A8I0T3Y4</accession>
<dbReference type="PROSITE" id="PS50110">
    <property type="entry name" value="RESPONSE_REGULATORY"/>
    <property type="match status" value="1"/>
</dbReference>
<organism evidence="4 5">
    <name type="scientific">Pseudoalteromonas peptidolytica F12-50-A1</name>
    <dbReference type="NCBI Taxonomy" id="1315280"/>
    <lineage>
        <taxon>Bacteria</taxon>
        <taxon>Pseudomonadati</taxon>
        <taxon>Pseudomonadota</taxon>
        <taxon>Gammaproteobacteria</taxon>
        <taxon>Alteromonadales</taxon>
        <taxon>Pseudoalteromonadaceae</taxon>
        <taxon>Pseudoalteromonas</taxon>
    </lineage>
</organism>
<dbReference type="Pfam" id="PF00072">
    <property type="entry name" value="Response_reg"/>
    <property type="match status" value="1"/>
</dbReference>
<evidence type="ECO:0000313" key="4">
    <source>
        <dbReference type="EMBL" id="MBE0346455.1"/>
    </source>
</evidence>
<dbReference type="GO" id="GO:0000160">
    <property type="term" value="P:phosphorelay signal transduction system"/>
    <property type="evidence" value="ECO:0007669"/>
    <property type="project" value="InterPro"/>
</dbReference>
<dbReference type="SMART" id="SM00448">
    <property type="entry name" value="REC"/>
    <property type="match status" value="1"/>
</dbReference>
<evidence type="ECO:0000259" key="3">
    <source>
        <dbReference type="PROSITE" id="PS50110"/>
    </source>
</evidence>
<feature type="modified residue" description="4-aspartylphosphate" evidence="2">
    <location>
        <position position="30"/>
    </location>
</feature>
<evidence type="ECO:0000256" key="1">
    <source>
        <dbReference type="ARBA" id="ARBA00022553"/>
    </source>
</evidence>
<dbReference type="InterPro" id="IPR009875">
    <property type="entry name" value="PilZ_domain"/>
</dbReference>
<keyword evidence="1 2" id="KW-0597">Phosphoprotein</keyword>